<gene>
    <name evidence="1" type="ORF">S06H3_50164</name>
</gene>
<dbReference type="InterPro" id="IPR029063">
    <property type="entry name" value="SAM-dependent_MTases_sf"/>
</dbReference>
<name>X1QCK8_9ZZZZ</name>
<comment type="caution">
    <text evidence="1">The sequence shown here is derived from an EMBL/GenBank/DDBJ whole genome shotgun (WGS) entry which is preliminary data.</text>
</comment>
<dbReference type="AlphaFoldDB" id="X1QCK8"/>
<reference evidence="1" key="1">
    <citation type="journal article" date="2014" name="Front. Microbiol.">
        <title>High frequency of phylogenetically diverse reductive dehalogenase-homologous genes in deep subseafloor sedimentary metagenomes.</title>
        <authorList>
            <person name="Kawai M."/>
            <person name="Futagami T."/>
            <person name="Toyoda A."/>
            <person name="Takaki Y."/>
            <person name="Nishi S."/>
            <person name="Hori S."/>
            <person name="Arai W."/>
            <person name="Tsubouchi T."/>
            <person name="Morono Y."/>
            <person name="Uchiyama I."/>
            <person name="Ito T."/>
            <person name="Fujiyama A."/>
            <person name="Inagaki F."/>
            <person name="Takami H."/>
        </authorList>
    </citation>
    <scope>NUCLEOTIDE SEQUENCE</scope>
    <source>
        <strain evidence="1">Expedition CK06-06</strain>
    </source>
</reference>
<dbReference type="Gene3D" id="3.40.50.150">
    <property type="entry name" value="Vaccinia Virus protein VP39"/>
    <property type="match status" value="1"/>
</dbReference>
<dbReference type="EMBL" id="BARV01031731">
    <property type="protein sequence ID" value="GAI40994.1"/>
    <property type="molecule type" value="Genomic_DNA"/>
</dbReference>
<organism evidence="1">
    <name type="scientific">marine sediment metagenome</name>
    <dbReference type="NCBI Taxonomy" id="412755"/>
    <lineage>
        <taxon>unclassified sequences</taxon>
        <taxon>metagenomes</taxon>
        <taxon>ecological metagenomes</taxon>
    </lineage>
</organism>
<evidence type="ECO:0000313" key="1">
    <source>
        <dbReference type="EMBL" id="GAI40994.1"/>
    </source>
</evidence>
<sequence length="108" mass="12571">MVWNLIKKGLKKPHRIPPYIYRRAKFYYYRHVKGRVHFDYSTGVVGGEVTGPAEFSCRLYEEVQLLKKALRNYNAKHSLEIGCGYGRLTPWIADYSDAHCAVDPESKF</sequence>
<dbReference type="SUPFAM" id="SSF53335">
    <property type="entry name" value="S-adenosyl-L-methionine-dependent methyltransferases"/>
    <property type="match status" value="1"/>
</dbReference>
<proteinExistence type="predicted"/>
<protein>
    <submittedName>
        <fullName evidence="1">Uncharacterized protein</fullName>
    </submittedName>
</protein>
<accession>X1QCK8</accession>